<feature type="domain" description="HTH luxR-type" evidence="2">
    <location>
        <begin position="144"/>
        <end position="201"/>
    </location>
</feature>
<evidence type="ECO:0000256" key="1">
    <source>
        <dbReference type="ARBA" id="ARBA00023125"/>
    </source>
</evidence>
<dbReference type="InterPro" id="IPR011006">
    <property type="entry name" value="CheY-like_superfamily"/>
</dbReference>
<dbReference type="Gene3D" id="1.10.10.10">
    <property type="entry name" value="Winged helix-like DNA-binding domain superfamily/Winged helix DNA-binding domain"/>
    <property type="match status" value="1"/>
</dbReference>
<accession>A0A542BK66</accession>
<dbReference type="SUPFAM" id="SSF46894">
    <property type="entry name" value="C-terminal effector domain of the bipartite response regulators"/>
    <property type="match status" value="1"/>
</dbReference>
<comment type="caution">
    <text evidence="3">The sequence shown here is derived from an EMBL/GenBank/DDBJ whole genome shotgun (WGS) entry which is preliminary data.</text>
</comment>
<dbReference type="InterPro" id="IPR000792">
    <property type="entry name" value="Tscrpt_reg_LuxR_C"/>
</dbReference>
<dbReference type="GO" id="GO:0006355">
    <property type="term" value="P:regulation of DNA-templated transcription"/>
    <property type="evidence" value="ECO:0007669"/>
    <property type="project" value="InterPro"/>
</dbReference>
<dbReference type="OrthoDB" id="6494607at2"/>
<dbReference type="EMBL" id="VISQ01000001">
    <property type="protein sequence ID" value="TVZ68576.1"/>
    <property type="molecule type" value="Genomic_DNA"/>
</dbReference>
<reference evidence="3" key="1">
    <citation type="submission" date="2019-06" db="EMBL/GenBank/DDBJ databases">
        <authorList>
            <person name="Deangelis K."/>
            <person name="Huntemann M."/>
            <person name="Clum A."/>
            <person name="Pillay M."/>
            <person name="Palaniappan K."/>
            <person name="Varghese N."/>
            <person name="Mikhailova N."/>
            <person name="Stamatis D."/>
            <person name="Reddy T."/>
            <person name="Daum C."/>
            <person name="Shapiro N."/>
            <person name="Ivanova N."/>
            <person name="Kyrpides N."/>
            <person name="Woyke T."/>
        </authorList>
    </citation>
    <scope>NUCLEOTIDE SEQUENCE [LARGE SCALE GENOMIC DNA]</scope>
    <source>
        <strain evidence="3">128R</strain>
    </source>
</reference>
<organism evidence="3">
    <name type="scientific">Serratia fonticola</name>
    <dbReference type="NCBI Taxonomy" id="47917"/>
    <lineage>
        <taxon>Bacteria</taxon>
        <taxon>Pseudomonadati</taxon>
        <taxon>Pseudomonadota</taxon>
        <taxon>Gammaproteobacteria</taxon>
        <taxon>Enterobacterales</taxon>
        <taxon>Yersiniaceae</taxon>
        <taxon>Serratia</taxon>
    </lineage>
</organism>
<evidence type="ECO:0000259" key="2">
    <source>
        <dbReference type="SMART" id="SM00421"/>
    </source>
</evidence>
<dbReference type="Gene3D" id="3.40.50.2300">
    <property type="match status" value="1"/>
</dbReference>
<keyword evidence="1 3" id="KW-0238">DNA-binding</keyword>
<proteinExistence type="predicted"/>
<dbReference type="SUPFAM" id="SSF52172">
    <property type="entry name" value="CheY-like"/>
    <property type="match status" value="1"/>
</dbReference>
<dbReference type="InterPro" id="IPR016032">
    <property type="entry name" value="Sig_transdc_resp-reg_C-effctor"/>
</dbReference>
<dbReference type="AlphaFoldDB" id="A0A542BK66"/>
<reference evidence="3" key="2">
    <citation type="submission" date="2019-08" db="EMBL/GenBank/DDBJ databases">
        <title>Investigation of anaerobic lignin degradation for improved lignocellulosic biofuels.</title>
        <authorList>
            <person name="Deangelis K.PhD."/>
        </authorList>
    </citation>
    <scope>NUCLEOTIDE SEQUENCE [LARGE SCALE GENOMIC DNA]</scope>
    <source>
        <strain evidence="3">128R</strain>
    </source>
</reference>
<name>A0A542BK66_SERFO</name>
<protein>
    <submittedName>
        <fullName evidence="3">DNA-binding NarL/FixJ family response regulator</fullName>
    </submittedName>
</protein>
<sequence>MLQTNQNNGDYFLKDKIKRILVVEPSNINWISLKNLVDGFELDFCRVSKVAEAKNKIDEFNPDVILFTTLSRGTDYLSLLAFLSDIGSNHQKIYSVIWLQHDMEWMAQLFHAFGVSAVFVDPVNSYEIEQFLLGDSIKKNEKRTCLLGLQERLTALALLQGESVTTISHRTGKNVRTISTQKKAIIKKLNMETNEELYLFAGKLAYLSKVSREV</sequence>
<dbReference type="SMART" id="SM00421">
    <property type="entry name" value="HTH_LUXR"/>
    <property type="match status" value="1"/>
</dbReference>
<dbReference type="GO" id="GO:0003677">
    <property type="term" value="F:DNA binding"/>
    <property type="evidence" value="ECO:0007669"/>
    <property type="project" value="UniProtKB-KW"/>
</dbReference>
<dbReference type="InterPro" id="IPR036388">
    <property type="entry name" value="WH-like_DNA-bd_sf"/>
</dbReference>
<evidence type="ECO:0000313" key="3">
    <source>
        <dbReference type="EMBL" id="TVZ68576.1"/>
    </source>
</evidence>
<gene>
    <name evidence="3" type="ORF">FHU10_1028</name>
</gene>